<dbReference type="Pfam" id="PF00698">
    <property type="entry name" value="Acyl_transf_1"/>
    <property type="match status" value="2"/>
</dbReference>
<dbReference type="InterPro" id="IPR016039">
    <property type="entry name" value="Thiolase-like"/>
</dbReference>
<organism evidence="9 10">
    <name type="scientific">Eimeria tenella</name>
    <name type="common">Coccidian parasite</name>
    <dbReference type="NCBI Taxonomy" id="5802"/>
    <lineage>
        <taxon>Eukaryota</taxon>
        <taxon>Sar</taxon>
        <taxon>Alveolata</taxon>
        <taxon>Apicomplexa</taxon>
        <taxon>Conoidasida</taxon>
        <taxon>Coccidia</taxon>
        <taxon>Eucoccidiorida</taxon>
        <taxon>Eimeriorina</taxon>
        <taxon>Eimeriidae</taxon>
        <taxon>Eimeria</taxon>
    </lineage>
</organism>
<feature type="region of interest" description="N-terminal hotdog fold" evidence="4">
    <location>
        <begin position="1368"/>
        <end position="1521"/>
    </location>
</feature>
<evidence type="ECO:0000313" key="10">
    <source>
        <dbReference type="Proteomes" id="UP000030747"/>
    </source>
</evidence>
<evidence type="ECO:0000256" key="4">
    <source>
        <dbReference type="PROSITE-ProRule" id="PRU01363"/>
    </source>
</evidence>
<dbReference type="EMBL" id="HG675415">
    <property type="protein sequence ID" value="CDJ40998.1"/>
    <property type="molecule type" value="Genomic_DNA"/>
</dbReference>
<keyword evidence="2" id="KW-0597">Phosphoprotein</keyword>
<dbReference type="PROSITE" id="PS52019">
    <property type="entry name" value="PKS_MFAS_DH"/>
    <property type="match status" value="1"/>
</dbReference>
<dbReference type="VEuPathDB" id="ToxoDB:ETH2_1207500"/>
<dbReference type="CDD" id="cd00833">
    <property type="entry name" value="PKS"/>
    <property type="match status" value="4"/>
</dbReference>
<dbReference type="PROSITE" id="PS00606">
    <property type="entry name" value="KS3_1"/>
    <property type="match status" value="3"/>
</dbReference>
<dbReference type="InterPro" id="IPR050091">
    <property type="entry name" value="PKS_NRPS_Biosynth_Enz"/>
</dbReference>
<proteinExistence type="predicted"/>
<evidence type="ECO:0000259" key="7">
    <source>
        <dbReference type="PROSITE" id="PS52004"/>
    </source>
</evidence>
<dbReference type="InterPro" id="IPR014030">
    <property type="entry name" value="Ketoacyl_synth_N"/>
</dbReference>
<dbReference type="SMART" id="SM00823">
    <property type="entry name" value="PKS_PP"/>
    <property type="match status" value="3"/>
</dbReference>
<feature type="domain" description="Carrier" evidence="6">
    <location>
        <begin position="3700"/>
        <end position="3776"/>
    </location>
</feature>
<keyword evidence="10" id="KW-1185">Reference proteome</keyword>
<feature type="domain" description="Carrier" evidence="6">
    <location>
        <begin position="2250"/>
        <end position="2326"/>
    </location>
</feature>
<evidence type="ECO:0000259" key="8">
    <source>
        <dbReference type="PROSITE" id="PS52019"/>
    </source>
</evidence>
<dbReference type="InterPro" id="IPR018201">
    <property type="entry name" value="Ketoacyl_synth_AS"/>
</dbReference>
<dbReference type="InterPro" id="IPR016035">
    <property type="entry name" value="Acyl_Trfase/lysoPLipase"/>
</dbReference>
<feature type="region of interest" description="Disordered" evidence="5">
    <location>
        <begin position="419"/>
        <end position="449"/>
    </location>
</feature>
<feature type="domain" description="Carrier" evidence="6">
    <location>
        <begin position="448"/>
        <end position="525"/>
    </location>
</feature>
<dbReference type="InterPro" id="IPR013968">
    <property type="entry name" value="PKS_KR"/>
</dbReference>
<evidence type="ECO:0000256" key="5">
    <source>
        <dbReference type="SAM" id="MobiDB-lite"/>
    </source>
</evidence>
<evidence type="ECO:0000256" key="3">
    <source>
        <dbReference type="ARBA" id="ARBA00022679"/>
    </source>
</evidence>
<evidence type="ECO:0000256" key="1">
    <source>
        <dbReference type="ARBA" id="ARBA00022450"/>
    </source>
</evidence>
<dbReference type="InterPro" id="IPR016036">
    <property type="entry name" value="Malonyl_transacylase_ACP-bd"/>
</dbReference>
<evidence type="ECO:0008006" key="11">
    <source>
        <dbReference type="Google" id="ProtNLM"/>
    </source>
</evidence>
<feature type="active site" description="Proton acceptor; for dehydratase activity" evidence="4">
    <location>
        <position position="1404"/>
    </location>
</feature>
<dbReference type="Pfam" id="PF02801">
    <property type="entry name" value="Ketoacyl-synt_C"/>
    <property type="match status" value="4"/>
</dbReference>
<dbReference type="InterPro" id="IPR020807">
    <property type="entry name" value="PKS_DH"/>
</dbReference>
<dbReference type="PANTHER" id="PTHR43775">
    <property type="entry name" value="FATTY ACID SYNTHASE"/>
    <property type="match status" value="1"/>
</dbReference>
<reference evidence="9" key="2">
    <citation type="submission" date="2013-10" db="EMBL/GenBank/DDBJ databases">
        <authorList>
            <person name="Aslett M."/>
        </authorList>
    </citation>
    <scope>NUCLEOTIDE SEQUENCE [LARGE SCALE GENOMIC DNA]</scope>
    <source>
        <strain evidence="9">Houghton</strain>
    </source>
</reference>
<dbReference type="Pfam" id="PF07993">
    <property type="entry name" value="NAD_binding_4"/>
    <property type="match status" value="1"/>
</dbReference>
<dbReference type="VEuPathDB" id="ToxoDB:ETH2_1259200"/>
<dbReference type="GO" id="GO:0006633">
    <property type="term" value="P:fatty acid biosynthetic process"/>
    <property type="evidence" value="ECO:0007669"/>
    <property type="project" value="InterPro"/>
</dbReference>
<evidence type="ECO:0000259" key="6">
    <source>
        <dbReference type="PROSITE" id="PS50075"/>
    </source>
</evidence>
<dbReference type="SMART" id="SM01294">
    <property type="entry name" value="PKS_PP_betabranch"/>
    <property type="match status" value="2"/>
</dbReference>
<dbReference type="SMART" id="SM00822">
    <property type="entry name" value="PKS_KR"/>
    <property type="match status" value="2"/>
</dbReference>
<feature type="domain" description="Ketosynthase family 3 (KS3)" evidence="7">
    <location>
        <begin position="2351"/>
        <end position="2783"/>
    </location>
</feature>
<keyword evidence="3" id="KW-0808">Transferase</keyword>
<dbReference type="SMART" id="SM00826">
    <property type="entry name" value="PKS_DH"/>
    <property type="match status" value="1"/>
</dbReference>
<dbReference type="InterPro" id="IPR009081">
    <property type="entry name" value="PP-bd_ACP"/>
</dbReference>
<dbReference type="SUPFAM" id="SSF52151">
    <property type="entry name" value="FabD/lysophospholipase-like"/>
    <property type="match status" value="2"/>
</dbReference>
<dbReference type="SMART" id="SM00825">
    <property type="entry name" value="PKS_KS"/>
    <property type="match status" value="4"/>
</dbReference>
<feature type="domain" description="Ketosynthase family 3 (KS3)" evidence="7">
    <location>
        <begin position="3799"/>
        <end position="4243"/>
    </location>
</feature>
<dbReference type="Proteomes" id="UP000030747">
    <property type="component" value="Unassembled WGS sequence"/>
</dbReference>
<dbReference type="InterPro" id="IPR036291">
    <property type="entry name" value="NAD(P)-bd_dom_sf"/>
</dbReference>
<dbReference type="InterPro" id="IPR014043">
    <property type="entry name" value="Acyl_transferase_dom"/>
</dbReference>
<dbReference type="Pfam" id="PF14765">
    <property type="entry name" value="PS-DH"/>
    <property type="match status" value="1"/>
</dbReference>
<feature type="region of interest" description="C-terminal hotdog fold" evidence="4">
    <location>
        <begin position="1542"/>
        <end position="1695"/>
    </location>
</feature>
<dbReference type="CDD" id="cd05274">
    <property type="entry name" value="KR_FAS_SDR_x"/>
    <property type="match status" value="1"/>
</dbReference>
<gene>
    <name evidence="9" type="ORF">ETH_00005790</name>
</gene>
<dbReference type="InterPro" id="IPR020806">
    <property type="entry name" value="PKS_PP-bd"/>
</dbReference>
<dbReference type="GeneID" id="25250366"/>
<dbReference type="PANTHER" id="PTHR43775:SF37">
    <property type="entry name" value="SI:DKEY-61P9.11"/>
    <property type="match status" value="1"/>
</dbReference>
<dbReference type="Gene3D" id="1.10.1200.10">
    <property type="entry name" value="ACP-like"/>
    <property type="match status" value="3"/>
</dbReference>
<dbReference type="PROSITE" id="PS00012">
    <property type="entry name" value="PHOSPHOPANTETHEINE"/>
    <property type="match status" value="2"/>
</dbReference>
<dbReference type="SUPFAM" id="SSF47336">
    <property type="entry name" value="ACP-like"/>
    <property type="match status" value="3"/>
</dbReference>
<dbReference type="SUPFAM" id="SSF55048">
    <property type="entry name" value="Probable ACP-binding domain of malonyl-CoA ACP transacylase"/>
    <property type="match status" value="2"/>
</dbReference>
<dbReference type="GO" id="GO:0004312">
    <property type="term" value="F:fatty acid synthase activity"/>
    <property type="evidence" value="ECO:0007669"/>
    <property type="project" value="TreeGrafter"/>
</dbReference>
<dbReference type="InterPro" id="IPR049551">
    <property type="entry name" value="PKS_DH_C"/>
</dbReference>
<feature type="region of interest" description="Disordered" evidence="5">
    <location>
        <begin position="2222"/>
        <end position="2250"/>
    </location>
</feature>
<dbReference type="Gene3D" id="3.40.366.10">
    <property type="entry name" value="Malonyl-Coenzyme A Acyl Carrier Protein, domain 2"/>
    <property type="match status" value="2"/>
</dbReference>
<feature type="active site" description="Proton donor; for dehydratase activity" evidence="4">
    <location>
        <position position="1603"/>
    </location>
</feature>
<dbReference type="PROSITE" id="PS52004">
    <property type="entry name" value="KS3_2"/>
    <property type="match status" value="4"/>
</dbReference>
<dbReference type="GO" id="GO:0044550">
    <property type="term" value="P:secondary metabolite biosynthetic process"/>
    <property type="evidence" value="ECO:0007669"/>
    <property type="project" value="UniProtKB-ARBA"/>
</dbReference>
<dbReference type="InterPro" id="IPR036736">
    <property type="entry name" value="ACP-like_sf"/>
</dbReference>
<dbReference type="InterPro" id="IPR006162">
    <property type="entry name" value="Ppantetheine_attach_site"/>
</dbReference>
<feature type="domain" description="PKS/mFAS DH" evidence="8">
    <location>
        <begin position="1368"/>
        <end position="1695"/>
    </location>
</feature>
<feature type="domain" description="Ketosynthase family 3 (KS3)" evidence="7">
    <location>
        <begin position="547"/>
        <end position="979"/>
    </location>
</feature>
<dbReference type="RefSeq" id="XP_013231748.1">
    <property type="nucleotide sequence ID" value="XM_013376294.1"/>
</dbReference>
<dbReference type="VEuPathDB" id="ToxoDB:ETH_00005790"/>
<evidence type="ECO:0000313" key="9">
    <source>
        <dbReference type="EMBL" id="CDJ40998.1"/>
    </source>
</evidence>
<dbReference type="Gene3D" id="3.40.47.10">
    <property type="match status" value="4"/>
</dbReference>
<dbReference type="InterPro" id="IPR057326">
    <property type="entry name" value="KR_dom"/>
</dbReference>
<keyword evidence="1" id="KW-0596">Phosphopantetheine</keyword>
<dbReference type="SMART" id="SM00827">
    <property type="entry name" value="PKS_AT"/>
    <property type="match status" value="2"/>
</dbReference>
<feature type="domain" description="Ketosynthase family 3 (KS3)" evidence="7">
    <location>
        <begin position="1"/>
        <end position="280"/>
    </location>
</feature>
<name>U6KVP9_EIMTE</name>
<dbReference type="InterPro" id="IPR013120">
    <property type="entry name" value="FAR_NAD-bd"/>
</dbReference>
<dbReference type="Pfam" id="PF21089">
    <property type="entry name" value="PKS_DH_N"/>
    <property type="match status" value="1"/>
</dbReference>
<sequence>MLANRISYCMNLEGASMTIDTATSSGIVAFCTAVSHIESGRMICALAGSSQLIIAPEVTVALCNLGMLSRKGRCRPFDEASDGFIRSEGVVVFSLVREDYVADYVDTSLVRPLAYVRGHAIVHSGRAFSTTAPSESAERRVMEGALTKASMSAEDIDYIEAHGTGTRMGDAVELQSLAAVFGGSHESERPLLVGSIKGNIGHCEGASGGAGICKAILVLINRCVPGTLHFNRLSSLVDRIPRYFSIPRAPTKFSVPERPLVVGISSFGVGGCNGHVILEGPPTGQHDFRTQLNDKCYWKKSRFPWSHLISVPAGSSDGVSPVELITPEGCIATPSSSFCGTNFSVAASSVDQDAGRGGSVVFTDIPILGPGSGINSTRAKDALHDNSLSLMNGCDGMMQAEQADLGAVSSSFEDVDVLPDSGSRSQGISPVPEVDNVSQQSLTPPAPSISREQIRAAVHEALKVALDRDEPLQENTPFVEAGVDSMASIGVRESLSKKLHMQLPATILYDHPCIAQLVPYLQEISSAAHETDLNQKMLPRLGRGSETSAVAVTALAFRLPPGAQSEADLWGALEGGHDCIKHIPLTRFDPWKYKDTSSGSLNKLYVNDAGIYPYMALFDNALFNISIAEAQLMDPHQRVLLEVCHEAVSSTTQRTNQLDVAIVVGCCNNDWVREACTSTQEAKSLSGTGGAASIVSNRLSYVFNLHGPSMTIDTACSSSLVALDVAKQFLNDNRCSSAIAAGVHVLINHYVFEQYCKANMLSIDGRCKTFDASANGYVRSEGCGALLLQTLQRESTKPHTVYAWIRGTANNHVGRSASLTAPNGPAQQAVIRAALHNAQVKSPADVSVLEAHGTGTSLGDPIEIGAIRAVYCNGFADSPPLIVGALKSLMGHSEGAAGIAGLIKLILVLQHRMATPNLHLNMLNPHIDVTRSDKYRGLMFPSKCVPLDGLFGIHESQPLLGAVSSFGFGGSNAHAIVEVAPTFKSTWAATGEPANATSGKRCASTVWLFTGQGSQYLDMACAYFNHSAVFRNTISECTACLKEMHWFPERGPQSIEDMIYGAGAQPDRKAMEELLSQTQYSQVAIVAVELGLSHVLLDRGMKPDVVIGHSLGEYAAAAVAGVMGWKDALRLVARRASLLAAQPSNDGIMVACRLPADKVQTALSGDLQHLHAVALAGDNAPQSVTIAGARDEVDTLLRHLGASAAARRLPVSHAFHSPLMAGAVAEMEAIVSTVNLQPASIPIASTVRGRMLDPSEPQDPHYWGGQLTLPVRFREAVMAAVESCGLDHIIFVEVGPQRTLINLAAQTIGKHEGHTVEMFNMVERGEAADEETLMERLQECQRICRGDDDSISTHKWNHQSFEWRKISHPLIDSDTADLSTEPENGVAICEASVRNGTLRVLRDHLVWGIPILPGVGFIDAMLGAALARHGCTFGEACIELQNVAILKPMILYEGPETWGTRIAHCPTSRSGVHLKLRLEEAEECTYATLSSHHAGGIAADTALSAEVTHAEGWISVMEDASSVKPPPLDVEGSTKRLTENMTLHYGAAEAYEELRRRGLEYGPCFQTIKDMLIADTSALVKLQFHHEVADFERSFILHPSIFDGCVQAAALLAFSVHSCATALVPVRASAVRVWNSTCALNNCYWAEISMKTGGKDATTESDGALVSITLFDDSANSIAQIGTMCLQPVVSNQIFPAERDLGRGLLWGENWIERKAWQTYSKPATQRRAMHWLVHGVGTEDSSPSVQTVDSSTTIELHYASKALRNKWDSVSLAEWDAVVHFGGACRSWSTAEEYIGDVVDFLQSIAEQINGSGSETLPPVVVVVGAASAVLPEEEAAHPLLAGVRGLCRTARLEMEAIANRPVPLVLLDIEPLHLETVHPTVDMLQQVASILLSPGFTKYTQSFAEDGREYIETEFAVRSGRVLTPQLVFSGIQLLPVERVKCNIGSGETFVISGGLGGLGLTVAHWLADNGANALILLSRTGTPPRDGATAKLWQQLIEKHSGTQIIVQRCDVARVSDVKNLFDGIARGCLVCHVTSKVCFVGPLSGIFHSAGVLVDRPLAQQDRSSLELVFRPKVEGAWNMHNCLSALGMEERLKYFVMFSSSVGLLGNAGQANYAAANCCLDELARYRRSRGLVAHSIQWGPWVEQGMATQLKGRFAKAGFGGISNPLGLLALSAILQQNVEVVVGCQPLYWSRFLQRYKFGIPVALQQFGMLESGASKSSADTSGHKGGSFVEPAHKASRVQQKDKRERIKQAIMTAAKSVLNDSTDLSADAPLQELGIDSLGAIEFRDSVQSALNVRLSATVLFDHPTVDALTKFLLQEVGEDKDTESKPAALVEPSTPFEAAAGVEVAVVGMACRFPGSDSDPSGFWRMLFHGVDCISNIPENRFDVDGSYNPDPDAPGKMYVRQGGFIGYMDLFDNHFFHISDGEARQMDPRQRVSLEVAFEAVVDAGFDGLEDLKGLPIDVFVGSMNHEDVFKDLSSITAFTATSNAVSILANRISYFYSLTGQSVSVDTACSSSLVALCLALPSLHSQERTALVVGVNALLSAAYFVQTCKAHMLSIDGRCKTFDASANGYVRSEGCGAILVKALPRHSTDPRAVYAWIRGAANNHVGRSASLTAPNGPAQQAVIRAALHDAQVKSPADVSVLEAHGTGTSLGDPIEIGAIRAVYCNGFADSPPLIVGALKSLMGHSEGAAGIAGLIKLILVLQHRMATPNLHLNMLNPHIDVTRSDKYRGLMFPSKCVPLDGLFGIHESQPLLGAVSSFGFGGSNAHAIVEVAPTFKSTWAATGEPANATSGKRCASTVWLFTGQGSQYLDMACAYFNHSAVFRNTISECTACLKEMHWFPERGPQSVEDMIYGAGAQPDRKAMEELLSQTQYSQVAIVAVELGLSHVLLDRGMKPDVVIGHSLGEYAAAAVAGVMGWKDALRLVARRASLLAAQPSNDGIMVACRLPADKVQTALSGDLQHLHAVALAGDNAPQSVTIAGARDEVDTLLRHLGASAAARRLPVSHAFHSPLMAGAVAEMEAIVSTVNLQPASIPIASTVRGRMLDPSEPQDPHYWGGQLTLPVRFREAVMAAVESCGLDHIIFVEIGPQRTLVNLASRILLNQKCLDTKYFEMSGPNQCLADHSELEMRLQQICNSAVTHSACSWNHKRFPFPFESIKSKYNQASADSAVEKELQAFQGPLWKMTWRDGISQESCSALAQRARNWLFCGVPKEYLSAFQSLLESLGIKEAKIAEAFSIQQVSSLPRLSSGRVADGVIFVGGLWGSHSSTSCLDDLRNILLAYIKSAEDDTFLCPPLCVVTRCSNSAFGVPTDIDSSKHGTDFHIRHAGLLGMCRTCRLEVQRFCKKPFTMLYVNVEEASVEFLGKACGWIGAQFELLSHSSPALVEEDVIITSTSYMVPRLVQVPTSQAQDRVPPSGAKAYLITGGTGGLGLSAAEWLLKQGAGLVVLLSRTGKPAGALLQTAAWRAIEEGIHAKRVEIMPCDVSNFQAVNDILSKVHQNFPIGGIFHCAGIEGEANLQDSNLQSIEYVYQPKVSGAWNLHLACQQLNLEASLDMFVLFSSISALPGNDALATYAAANAFLDSMACWRKSQGLQAQSIQWGPWNDVGMVTRNKRLERVFESRGIKPFVPVDGVKVMELALRMKEPCVCALNVNWKKYLRAFGQSVPQAFIEAGLEKLGPSSGHEIDAHSRESIESTVLEAAKALVGEERNISAETRLDELGLDSLGSVELRNIIQEKLSMSLPASLLLEYGTLGEVIEYISECLHSQLSASSISRPSAARPLPSAELEGFAVIGMGCRLPGKSNSPEEFWSMLVAGTDCVQDIPWQRFNIEPLFDPDPEENKCYVREAALLDNAHLFDNEFFRMSESQARNIDPQQRVLLEVAYETFVDAEYRQEDVKGQDIGVFCATYTNEYQLSSLTKGENGILAIGEGSDGGVPRLGEASGYPEPGGLMCLIPNRISYSLGLIGPSLGVDTACASGLVALDTAIMKLRLSACSKAFVGAVSLILVPCFFLGGSKTRQFSKSGRCRTFDAAADGLVRGEGAAGILLAPLETARRESKFVHAVVRGSAVSHYGQGARLTAPNSRALTRVLKLALEDGKVDQSMVRCYEAHGTATVLGDIIEMNALKQVFEDRPKDAPLIVGSAHNNIGHLDSAAALVAFMKTVLTLKHRYVPPNIQFKKMHPDIGAFDRTSIIYTREGQTIHTSDNQTRIFGANLAYGLGGTVVASITEEGDDPTMAPKVTRHVWKHNSFPLDSQKFVFLLGAAALLAQDRKQTPRDDVAYLVDHICKDMLNRHNLVSLKPCTPPSIVSEIFLTGATGLTGSRILFGLLEQRIDCGKEVQSRFPRIYCLVQARDRMHAMYRIVDAAVGRGQKWKARFFEQIVPVVGDLKAPRMGLSSKTFETLATRVEAVYHAARVVDFAQPYEKIRKANVLSLLPLIELCTTGIAKHFHVLSDFAAHIQYFGAFAGDLNVSLPEQLSVPDELVCRMENQMPASIIGYPWARWAVEEVLLKCQQRLDELKKSATGSSHDIENKFAFTVYRIPNSAVYFNNGRIEFSNSFFAIVMAALQEGIVPPGVLPVGPPFLTTPIDISADILVNISRCPERPTVIHIVNPTGVRRSAIIEALQSLGIPFRESCEDELFRGIEKNQNGSCAYSLLPIMRFWRRYWFSEDLDREAFPIEIANVEACLPHALKRFPSAREIWTRMLAYCLANYHLVRDPYDTILPNEFLRIVGASILSTASFKQLSSRTQEMLESALHGKGDDEIEHALDWEKAQFLSGSSFKYLPISE</sequence>
<dbReference type="Pfam" id="PF00550">
    <property type="entry name" value="PP-binding"/>
    <property type="match status" value="3"/>
</dbReference>
<dbReference type="InterPro" id="IPR049900">
    <property type="entry name" value="PKS_mFAS_DH"/>
</dbReference>
<dbReference type="Pfam" id="PF08659">
    <property type="entry name" value="KR"/>
    <property type="match status" value="2"/>
</dbReference>
<dbReference type="InterPro" id="IPR042104">
    <property type="entry name" value="PKS_dehydratase_sf"/>
</dbReference>
<reference evidence="9" key="1">
    <citation type="submission" date="2013-10" db="EMBL/GenBank/DDBJ databases">
        <title>Genomic analysis of the causative agents of coccidiosis in chickens.</title>
        <authorList>
            <person name="Reid A.J."/>
            <person name="Blake D."/>
            <person name="Billington K."/>
            <person name="Browne H."/>
            <person name="Dunn M."/>
            <person name="Hung S."/>
            <person name="Kawahara F."/>
            <person name="Miranda-Saavedra D."/>
            <person name="Mourier T."/>
            <person name="Nagra H."/>
            <person name="Otto T.D."/>
            <person name="Rawlings N."/>
            <person name="Sanchez A."/>
            <person name="Sanders M."/>
            <person name="Subramaniam C."/>
            <person name="Tay Y."/>
            <person name="Dear P."/>
            <person name="Doerig C."/>
            <person name="Gruber A."/>
            <person name="Parkinson J."/>
            <person name="Shirley M."/>
            <person name="Wan K.L."/>
            <person name="Berriman M."/>
            <person name="Tomley F."/>
            <person name="Pain A."/>
        </authorList>
    </citation>
    <scope>NUCLEOTIDE SEQUENCE [LARGE SCALE GENOMIC DNA]</scope>
    <source>
        <strain evidence="9">Houghton</strain>
    </source>
</reference>
<dbReference type="GO" id="GO:0031177">
    <property type="term" value="F:phosphopantetheine binding"/>
    <property type="evidence" value="ECO:0007669"/>
    <property type="project" value="InterPro"/>
</dbReference>
<dbReference type="SUPFAM" id="SSF51735">
    <property type="entry name" value="NAD(P)-binding Rossmann-fold domains"/>
    <property type="match status" value="4"/>
</dbReference>
<accession>U6KVP9</accession>
<dbReference type="Gene3D" id="3.10.129.110">
    <property type="entry name" value="Polyketide synthase dehydratase"/>
    <property type="match status" value="1"/>
</dbReference>
<dbReference type="OMA" id="YPRQDED"/>
<dbReference type="PROSITE" id="PS50075">
    <property type="entry name" value="CARRIER"/>
    <property type="match status" value="3"/>
</dbReference>
<dbReference type="Pfam" id="PF00109">
    <property type="entry name" value="ketoacyl-synt"/>
    <property type="match status" value="4"/>
</dbReference>
<dbReference type="Gene3D" id="3.40.50.720">
    <property type="entry name" value="NAD(P)-binding Rossmann-like Domain"/>
    <property type="match status" value="3"/>
</dbReference>
<dbReference type="InterPro" id="IPR014031">
    <property type="entry name" value="Ketoacyl_synth_C"/>
</dbReference>
<dbReference type="InterPro" id="IPR049552">
    <property type="entry name" value="PKS_DH_N"/>
</dbReference>
<evidence type="ECO:0000256" key="2">
    <source>
        <dbReference type="ARBA" id="ARBA00022553"/>
    </source>
</evidence>
<dbReference type="InterPro" id="IPR020841">
    <property type="entry name" value="PKS_Beta-ketoAc_synthase_dom"/>
</dbReference>
<dbReference type="OrthoDB" id="329835at2759"/>
<protein>
    <recommendedName>
        <fullName evidence="11">Polyketide synthase</fullName>
    </recommendedName>
</protein>
<dbReference type="GO" id="GO:0004315">
    <property type="term" value="F:3-oxoacyl-[acyl-carrier-protein] synthase activity"/>
    <property type="evidence" value="ECO:0007669"/>
    <property type="project" value="InterPro"/>
</dbReference>
<dbReference type="InterPro" id="IPR001227">
    <property type="entry name" value="Ac_transferase_dom_sf"/>
</dbReference>
<dbReference type="SUPFAM" id="SSF53901">
    <property type="entry name" value="Thiolase-like"/>
    <property type="match status" value="5"/>
</dbReference>